<dbReference type="Gene3D" id="3.40.50.720">
    <property type="entry name" value="NAD(P)-binding Rossmann-like Domain"/>
    <property type="match status" value="1"/>
</dbReference>
<dbReference type="InterPro" id="IPR036291">
    <property type="entry name" value="NAD(P)-bd_dom_sf"/>
</dbReference>
<dbReference type="InterPro" id="IPR002347">
    <property type="entry name" value="SDR_fam"/>
</dbReference>
<name>A0AB34ISY4_PRYPA</name>
<evidence type="ECO:0000313" key="3">
    <source>
        <dbReference type="Proteomes" id="UP001515480"/>
    </source>
</evidence>
<dbReference type="SUPFAM" id="SSF51735">
    <property type="entry name" value="NAD(P)-binding Rossmann-fold domains"/>
    <property type="match status" value="1"/>
</dbReference>
<dbReference type="GO" id="GO:0034256">
    <property type="term" value="F:chlorophyll(ide) b reductase activity"/>
    <property type="evidence" value="ECO:0007669"/>
    <property type="project" value="TreeGrafter"/>
</dbReference>
<organism evidence="2 3">
    <name type="scientific">Prymnesium parvum</name>
    <name type="common">Toxic golden alga</name>
    <dbReference type="NCBI Taxonomy" id="97485"/>
    <lineage>
        <taxon>Eukaryota</taxon>
        <taxon>Haptista</taxon>
        <taxon>Haptophyta</taxon>
        <taxon>Prymnesiophyceae</taxon>
        <taxon>Prymnesiales</taxon>
        <taxon>Prymnesiaceae</taxon>
        <taxon>Prymnesium</taxon>
    </lineage>
</organism>
<comment type="similarity">
    <text evidence="1">Belongs to the short-chain dehydrogenases/reductases (SDR) family.</text>
</comment>
<evidence type="ECO:0008006" key="4">
    <source>
        <dbReference type="Google" id="ProtNLM"/>
    </source>
</evidence>
<reference evidence="2 3" key="1">
    <citation type="journal article" date="2024" name="Science">
        <title>Giant polyketide synthase enzymes in the biosynthesis of giant marine polyether toxins.</title>
        <authorList>
            <person name="Fallon T.R."/>
            <person name="Shende V.V."/>
            <person name="Wierzbicki I.H."/>
            <person name="Pendleton A.L."/>
            <person name="Watervoot N.F."/>
            <person name="Auber R.P."/>
            <person name="Gonzalez D.J."/>
            <person name="Wisecaver J.H."/>
            <person name="Moore B.S."/>
        </authorList>
    </citation>
    <scope>NUCLEOTIDE SEQUENCE [LARGE SCALE GENOMIC DNA]</scope>
    <source>
        <strain evidence="2 3">12B1</strain>
    </source>
</reference>
<dbReference type="GO" id="GO:0015996">
    <property type="term" value="P:chlorophyll catabolic process"/>
    <property type="evidence" value="ECO:0007669"/>
    <property type="project" value="TreeGrafter"/>
</dbReference>
<dbReference type="Proteomes" id="UP001515480">
    <property type="component" value="Unassembled WGS sequence"/>
</dbReference>
<protein>
    <recommendedName>
        <fullName evidence="4">Chlorophyll(Ide) b reductase</fullName>
    </recommendedName>
</protein>
<dbReference type="AlphaFoldDB" id="A0AB34ISY4"/>
<dbReference type="GO" id="GO:0010304">
    <property type="term" value="P:PSII associated light-harvesting complex II catabolic process"/>
    <property type="evidence" value="ECO:0007669"/>
    <property type="project" value="TreeGrafter"/>
</dbReference>
<proteinExistence type="inferred from homology"/>
<dbReference type="InterPro" id="IPR052625">
    <property type="entry name" value="Chl_b_Red"/>
</dbReference>
<evidence type="ECO:0000313" key="2">
    <source>
        <dbReference type="EMBL" id="KAL1504629.1"/>
    </source>
</evidence>
<dbReference type="PRINTS" id="PR00080">
    <property type="entry name" value="SDRFAMILY"/>
</dbReference>
<keyword evidence="3" id="KW-1185">Reference proteome</keyword>
<dbReference type="PANTHER" id="PTHR24314">
    <property type="entry name" value="NON-SPECIFIC LIPID TRANSFER PROTEIN-RELATED"/>
    <property type="match status" value="1"/>
</dbReference>
<dbReference type="CDD" id="cd05233">
    <property type="entry name" value="SDR_c"/>
    <property type="match status" value="1"/>
</dbReference>
<dbReference type="PANTHER" id="PTHR24314:SF26">
    <property type="match status" value="1"/>
</dbReference>
<comment type="caution">
    <text evidence="2">The sequence shown here is derived from an EMBL/GenBank/DDBJ whole genome shotgun (WGS) entry which is preliminary data.</text>
</comment>
<dbReference type="PRINTS" id="PR00081">
    <property type="entry name" value="GDHRDH"/>
</dbReference>
<gene>
    <name evidence="2" type="ORF">AB1Y20_008412</name>
</gene>
<dbReference type="EMBL" id="JBGBPQ010000019">
    <property type="protein sequence ID" value="KAL1504629.1"/>
    <property type="molecule type" value="Genomic_DNA"/>
</dbReference>
<accession>A0AB34ISY4</accession>
<dbReference type="Pfam" id="PF00106">
    <property type="entry name" value="adh_short"/>
    <property type="match status" value="1"/>
</dbReference>
<sequence length="301" mass="31214">MADGNGSLLGASCAACLAAAGVAWAMYRRTPVDTSIRSLNVVVTGSTRGLGFALARHHLLRGDSVVLSSRTASAVESARAALTPVANFPGQKLVGHVCDVASPSGCDSLASEAKRALGGIDLWINNAGATQHPKAPLADTPVETIQSVVGTNLLGTIFGCRAALRVMLEQGHGCVVNIDGRGSRGGASPQSAAYGASKAAIPQLTKSLAKELKGTGCFVHTASPGMVMTDLLLTEASPASLKIFNILAETPDTVAAWLVPRMRAATDQPSGMYLHYLTPFGVAWRFATAPWRTDQLIKVLP</sequence>
<evidence type="ECO:0000256" key="1">
    <source>
        <dbReference type="RuleBase" id="RU000363"/>
    </source>
</evidence>